<dbReference type="EMBL" id="RHLK01000005">
    <property type="protein sequence ID" value="MVP00061.1"/>
    <property type="molecule type" value="Genomic_DNA"/>
</dbReference>
<dbReference type="Pfam" id="PF24124">
    <property type="entry name" value="YphA"/>
    <property type="match status" value="1"/>
</dbReference>
<proteinExistence type="predicted"/>
<keyword evidence="3" id="KW-1185">Reference proteome</keyword>
<protein>
    <submittedName>
        <fullName evidence="2">Uncharacterized protein</fullName>
    </submittedName>
</protein>
<dbReference type="Proteomes" id="UP000490800">
    <property type="component" value="Unassembled WGS sequence"/>
</dbReference>
<name>A0A7X3FHU4_9BACL</name>
<feature type="transmembrane region" description="Helical" evidence="1">
    <location>
        <begin position="136"/>
        <end position="153"/>
    </location>
</feature>
<keyword evidence="1" id="KW-0812">Transmembrane</keyword>
<evidence type="ECO:0000313" key="3">
    <source>
        <dbReference type="Proteomes" id="UP000490800"/>
    </source>
</evidence>
<feature type="transmembrane region" description="Helical" evidence="1">
    <location>
        <begin position="6"/>
        <end position="22"/>
    </location>
</feature>
<dbReference type="RefSeq" id="WP_157335513.1">
    <property type="nucleotide sequence ID" value="NZ_RHLK01000005.1"/>
</dbReference>
<feature type="transmembrane region" description="Helical" evidence="1">
    <location>
        <begin position="34"/>
        <end position="50"/>
    </location>
</feature>
<reference evidence="2 3" key="1">
    <citation type="journal article" date="2019" name="Microorganisms">
        <title>Paenibacillus lutrae sp. nov., A Chitinolytic Species Isolated from A River Otter in Castril Natural Park, Granada, Spain.</title>
        <authorList>
            <person name="Rodriguez M."/>
            <person name="Reina J.C."/>
            <person name="Bejar V."/>
            <person name="Llamas I."/>
        </authorList>
    </citation>
    <scope>NUCLEOTIDE SEQUENCE [LARGE SCALE GENOMIC DNA]</scope>
    <source>
        <strain evidence="2 3">N10</strain>
    </source>
</reference>
<dbReference type="AlphaFoldDB" id="A0A7X3FHU4"/>
<keyword evidence="1" id="KW-1133">Transmembrane helix</keyword>
<evidence type="ECO:0000313" key="2">
    <source>
        <dbReference type="EMBL" id="MVP00061.1"/>
    </source>
</evidence>
<accession>A0A7X3FHU4</accession>
<feature type="transmembrane region" description="Helical" evidence="1">
    <location>
        <begin position="85"/>
        <end position="103"/>
    </location>
</feature>
<comment type="caution">
    <text evidence="2">The sequence shown here is derived from an EMBL/GenBank/DDBJ whole genome shotgun (WGS) entry which is preliminary data.</text>
</comment>
<evidence type="ECO:0000256" key="1">
    <source>
        <dbReference type="SAM" id="Phobius"/>
    </source>
</evidence>
<dbReference type="OrthoDB" id="2608899at2"/>
<feature type="transmembrane region" description="Helical" evidence="1">
    <location>
        <begin position="56"/>
        <end position="73"/>
    </location>
</feature>
<keyword evidence="1" id="KW-0472">Membrane</keyword>
<gene>
    <name evidence="2" type="ORF">EDM21_11120</name>
</gene>
<organism evidence="2 3">
    <name type="scientific">Paenibacillus lutrae</name>
    <dbReference type="NCBI Taxonomy" id="2078573"/>
    <lineage>
        <taxon>Bacteria</taxon>
        <taxon>Bacillati</taxon>
        <taxon>Bacillota</taxon>
        <taxon>Bacilli</taxon>
        <taxon>Bacillales</taxon>
        <taxon>Paenibacillaceae</taxon>
        <taxon>Paenibacillus</taxon>
    </lineage>
</organism>
<dbReference type="InterPro" id="IPR014617">
    <property type="entry name" value="YphA_Bacsu"/>
</dbReference>
<sequence length="208" mass="23477">MNPGYLASVLFFILLIFFLSGWREILMRSISRRDILLFFVCWLPSLFLHISAPSVILNGAVVVTFLAAMLVCFRSRQTSHSAHLLSMGLLLSAIYYLLLELYSVDPVMVVTKPDWDIAVILAVLVVGMQRGAADQFACLTIGVVLGELSYLYMNRERMPIVLGTPSLLDKWLLAFLLARLMTASAEGIWAGFKVSSRTWNDRKRGWRK</sequence>